<dbReference type="SUPFAM" id="SSF52540">
    <property type="entry name" value="P-loop containing nucleoside triphosphate hydrolases"/>
    <property type="match status" value="1"/>
</dbReference>
<evidence type="ECO:0000313" key="3">
    <source>
        <dbReference type="Proteomes" id="UP000799291"/>
    </source>
</evidence>
<evidence type="ECO:0000256" key="1">
    <source>
        <dbReference type="SAM" id="MobiDB-lite"/>
    </source>
</evidence>
<gene>
    <name evidence="2" type="ORF">K458DRAFT_427099</name>
</gene>
<reference evidence="2" key="1">
    <citation type="journal article" date="2020" name="Stud. Mycol.">
        <title>101 Dothideomycetes genomes: a test case for predicting lifestyles and emergence of pathogens.</title>
        <authorList>
            <person name="Haridas S."/>
            <person name="Albert R."/>
            <person name="Binder M."/>
            <person name="Bloem J."/>
            <person name="Labutti K."/>
            <person name="Salamov A."/>
            <person name="Andreopoulos B."/>
            <person name="Baker S."/>
            <person name="Barry K."/>
            <person name="Bills G."/>
            <person name="Bluhm B."/>
            <person name="Cannon C."/>
            <person name="Castanera R."/>
            <person name="Culley D."/>
            <person name="Daum C."/>
            <person name="Ezra D."/>
            <person name="Gonzalez J."/>
            <person name="Henrissat B."/>
            <person name="Kuo A."/>
            <person name="Liang C."/>
            <person name="Lipzen A."/>
            <person name="Lutzoni F."/>
            <person name="Magnuson J."/>
            <person name="Mondo S."/>
            <person name="Nolan M."/>
            <person name="Ohm R."/>
            <person name="Pangilinan J."/>
            <person name="Park H.-J."/>
            <person name="Ramirez L."/>
            <person name="Alfaro M."/>
            <person name="Sun H."/>
            <person name="Tritt A."/>
            <person name="Yoshinaga Y."/>
            <person name="Zwiers L.-H."/>
            <person name="Turgeon B."/>
            <person name="Goodwin S."/>
            <person name="Spatafora J."/>
            <person name="Crous P."/>
            <person name="Grigoriev I."/>
        </authorList>
    </citation>
    <scope>NUCLEOTIDE SEQUENCE</scope>
    <source>
        <strain evidence="2">CBS 122367</strain>
    </source>
</reference>
<evidence type="ECO:0000313" key="2">
    <source>
        <dbReference type="EMBL" id="KAF2690317.1"/>
    </source>
</evidence>
<dbReference type="Gene3D" id="3.40.50.300">
    <property type="entry name" value="P-loop containing nucleotide triphosphate hydrolases"/>
    <property type="match status" value="1"/>
</dbReference>
<name>A0A6G1JIC1_9PLEO</name>
<accession>A0A6G1JIC1</accession>
<dbReference type="InterPro" id="IPR027417">
    <property type="entry name" value="P-loop_NTPase"/>
</dbReference>
<feature type="region of interest" description="Disordered" evidence="1">
    <location>
        <begin position="1"/>
        <end position="32"/>
    </location>
</feature>
<keyword evidence="3" id="KW-1185">Reference proteome</keyword>
<organism evidence="2 3">
    <name type="scientific">Lentithecium fluviatile CBS 122367</name>
    <dbReference type="NCBI Taxonomy" id="1168545"/>
    <lineage>
        <taxon>Eukaryota</taxon>
        <taxon>Fungi</taxon>
        <taxon>Dikarya</taxon>
        <taxon>Ascomycota</taxon>
        <taxon>Pezizomycotina</taxon>
        <taxon>Dothideomycetes</taxon>
        <taxon>Pleosporomycetidae</taxon>
        <taxon>Pleosporales</taxon>
        <taxon>Massarineae</taxon>
        <taxon>Lentitheciaceae</taxon>
        <taxon>Lentithecium</taxon>
    </lineage>
</organism>
<protein>
    <submittedName>
        <fullName evidence="2">Uncharacterized protein</fullName>
    </submittedName>
</protein>
<dbReference type="PANTHER" id="PTHR36681">
    <property type="entry name" value="NUCLEAR GTPASE, GERMINAL CENTER-ASSOCIATED, TANDEM DUPLICATE 3"/>
    <property type="match status" value="1"/>
</dbReference>
<dbReference type="AlphaFoldDB" id="A0A6G1JIC1"/>
<dbReference type="OrthoDB" id="410198at2759"/>
<sequence>MEDGPVFEPHDDSDLNPTSLGPEPGFTLNTAPTVHSLPTVIGIPIAKDSSDNQSKKRKRPELDLEIADYFQQLHEKYATLDSEATLRHDPATEPLPTIAAYHSSFAKAEDTAKGIICSVHETVMTGDDQDVETKYMKECLAGLASPNYSASHTICLYGNCGVAKSSLINAFLGIEGVSLKAGDGGSGTLVPIEFMQAQERQPYPFAAVINYFNPQVCEEIVKTQFANYYEAQNAPLEEQLKDISTIDLGKPMLKIFCSLFGDKSEFEDEGSAARLFKNAKSANNLKILSKLLGWTRDIISELAKLGNVTTLYEHTAHELNRALEPLPSSSMNRSSKAVDLPGVSDTNQLRVKLAMAYFRHCHQAIIVHGIERAEDDRTLEEYILELYRRKRGGIVTVVLSRSDNIEQESNSRIKYSRQQQEQLRSLNDIEDEIGAEQKGLNQFLLMHLKCKRTEILVAAGLALVDYQRYARASCFHVSSKCYLAHVRGISLQDPPTLSVAVTEIPDVRSYLLAVAGCRKGFDGVCHELFQRSVAPMLVKFDLAEDKWIAKAQAFCGKISKYTYSGFASFVRHQGRTKHAARSAFFTAAVCARKSGPYTQIRYYLEKGFAKVMEDADKSMVVGCEKVLDAIMHDFNQKVRKSKEKVNEELRELLMECGITMD</sequence>
<proteinExistence type="predicted"/>
<dbReference type="EMBL" id="MU005571">
    <property type="protein sequence ID" value="KAF2690317.1"/>
    <property type="molecule type" value="Genomic_DNA"/>
</dbReference>
<dbReference type="Proteomes" id="UP000799291">
    <property type="component" value="Unassembled WGS sequence"/>
</dbReference>
<dbReference type="PANTHER" id="PTHR36681:SF3">
    <property type="entry name" value="NUCLEAR GTPASE, GERMINAL CENTER-ASSOCIATED, TANDEM DUPLICATE 3"/>
    <property type="match status" value="1"/>
</dbReference>